<sequence>MKLGRLLFGPHPKLLSLDRSHSRLRRPRTPLPSPSPLLLRKRRITPLSFTFVALFSACFRCHSRHRFGSAASRPDTLDWWVRCARKVFDEMPERDVVFWVDCCLREEGLYEGGR</sequence>
<name>A0A8T0LI81_PHAAN</name>
<gene>
    <name evidence="1" type="ORF">HKW66_Vig0009180</name>
</gene>
<dbReference type="EMBL" id="JABFOF010000001">
    <property type="protein sequence ID" value="KAG2410253.1"/>
    <property type="molecule type" value="Genomic_DNA"/>
</dbReference>
<dbReference type="AlphaFoldDB" id="A0A8T0LI81"/>
<evidence type="ECO:0000313" key="1">
    <source>
        <dbReference type="EMBL" id="KAG2410253.1"/>
    </source>
</evidence>
<accession>A0A8T0LI81</accession>
<proteinExistence type="predicted"/>
<organism evidence="1 2">
    <name type="scientific">Phaseolus angularis</name>
    <name type="common">Azuki bean</name>
    <name type="synonym">Vigna angularis</name>
    <dbReference type="NCBI Taxonomy" id="3914"/>
    <lineage>
        <taxon>Eukaryota</taxon>
        <taxon>Viridiplantae</taxon>
        <taxon>Streptophyta</taxon>
        <taxon>Embryophyta</taxon>
        <taxon>Tracheophyta</taxon>
        <taxon>Spermatophyta</taxon>
        <taxon>Magnoliopsida</taxon>
        <taxon>eudicotyledons</taxon>
        <taxon>Gunneridae</taxon>
        <taxon>Pentapetalae</taxon>
        <taxon>rosids</taxon>
        <taxon>fabids</taxon>
        <taxon>Fabales</taxon>
        <taxon>Fabaceae</taxon>
        <taxon>Papilionoideae</taxon>
        <taxon>50 kb inversion clade</taxon>
        <taxon>NPAAA clade</taxon>
        <taxon>indigoferoid/millettioid clade</taxon>
        <taxon>Phaseoleae</taxon>
        <taxon>Vigna</taxon>
    </lineage>
</organism>
<evidence type="ECO:0000313" key="2">
    <source>
        <dbReference type="Proteomes" id="UP000743370"/>
    </source>
</evidence>
<dbReference type="Proteomes" id="UP000743370">
    <property type="component" value="Unassembled WGS sequence"/>
</dbReference>
<comment type="caution">
    <text evidence="1">The sequence shown here is derived from an EMBL/GenBank/DDBJ whole genome shotgun (WGS) entry which is preliminary data.</text>
</comment>
<protein>
    <submittedName>
        <fullName evidence="1">Pentatricopeptide repeat-containing protein</fullName>
    </submittedName>
</protein>
<reference evidence="1 2" key="1">
    <citation type="submission" date="2020-05" db="EMBL/GenBank/DDBJ databases">
        <title>Vigna angularis (adzuki bean) Var. LongXiaoDou No. 4 denovo assembly.</title>
        <authorList>
            <person name="Xiang H."/>
        </authorList>
    </citation>
    <scope>NUCLEOTIDE SEQUENCE [LARGE SCALE GENOMIC DNA]</scope>
    <source>
        <tissue evidence="1">Leaf</tissue>
    </source>
</reference>